<comment type="caution">
    <text evidence="1">The sequence shown here is derived from an EMBL/GenBank/DDBJ whole genome shotgun (WGS) entry which is preliminary data.</text>
</comment>
<proteinExistence type="predicted"/>
<evidence type="ECO:0000313" key="2">
    <source>
        <dbReference type="Proteomes" id="UP001200034"/>
    </source>
</evidence>
<dbReference type="EMBL" id="JAJJHW010000014">
    <property type="protein sequence ID" value="KAH8388562.1"/>
    <property type="molecule type" value="Genomic_DNA"/>
</dbReference>
<dbReference type="AlphaFoldDB" id="A0AAD4KEI7"/>
<sequence>QQQQKKQQAAADHSDVASTAADTFAGLAPDDSVLRYSFKGTPPELYSPKKEFIYKQPLVDKQVNTFNS</sequence>
<name>A0AAD4KEI7_9MUSC</name>
<feature type="non-terminal residue" evidence="1">
    <location>
        <position position="1"/>
    </location>
</feature>
<gene>
    <name evidence="1" type="ORF">KR093_009639</name>
</gene>
<protein>
    <submittedName>
        <fullName evidence="1">Uncharacterized protein</fullName>
    </submittedName>
</protein>
<keyword evidence="2" id="KW-1185">Reference proteome</keyword>
<accession>A0AAD4KEI7</accession>
<evidence type="ECO:0000313" key="1">
    <source>
        <dbReference type="EMBL" id="KAH8388562.1"/>
    </source>
</evidence>
<feature type="non-terminal residue" evidence="1">
    <location>
        <position position="68"/>
    </location>
</feature>
<organism evidence="1 2">
    <name type="scientific">Drosophila rubida</name>
    <dbReference type="NCBI Taxonomy" id="30044"/>
    <lineage>
        <taxon>Eukaryota</taxon>
        <taxon>Metazoa</taxon>
        <taxon>Ecdysozoa</taxon>
        <taxon>Arthropoda</taxon>
        <taxon>Hexapoda</taxon>
        <taxon>Insecta</taxon>
        <taxon>Pterygota</taxon>
        <taxon>Neoptera</taxon>
        <taxon>Endopterygota</taxon>
        <taxon>Diptera</taxon>
        <taxon>Brachycera</taxon>
        <taxon>Muscomorpha</taxon>
        <taxon>Ephydroidea</taxon>
        <taxon>Drosophilidae</taxon>
        <taxon>Drosophila</taxon>
    </lineage>
</organism>
<dbReference type="Proteomes" id="UP001200034">
    <property type="component" value="Unassembled WGS sequence"/>
</dbReference>
<reference evidence="1" key="1">
    <citation type="journal article" date="2021" name="Mol. Ecol. Resour.">
        <title>Phylogenomic analyses of the genus Drosophila reveals genomic signals of climate adaptation.</title>
        <authorList>
            <person name="Li F."/>
            <person name="Rane R.V."/>
            <person name="Luria V."/>
            <person name="Xiong Z."/>
            <person name="Chen J."/>
            <person name="Li Z."/>
            <person name="Catullo R.A."/>
            <person name="Griffin P.C."/>
            <person name="Schiffer M."/>
            <person name="Pearce S."/>
            <person name="Lee S.F."/>
            <person name="McElroy K."/>
            <person name="Stocker A."/>
            <person name="Shirriffs J."/>
            <person name="Cockerell F."/>
            <person name="Coppin C."/>
            <person name="Sgro C.M."/>
            <person name="Karger A."/>
            <person name="Cain J.W."/>
            <person name="Weber J.A."/>
            <person name="Santpere G."/>
            <person name="Kirschner M.W."/>
            <person name="Hoffmann A.A."/>
            <person name="Oakeshott J.G."/>
            <person name="Zhang G."/>
        </authorList>
    </citation>
    <scope>NUCLEOTIDE SEQUENCE</scope>
    <source>
        <strain evidence="1">BGI-SZ-2011g</strain>
    </source>
</reference>